<gene>
    <name evidence="3" type="ORF">GSF22_00775</name>
</gene>
<keyword evidence="4" id="KW-1185">Reference proteome</keyword>
<dbReference type="InterPro" id="IPR001387">
    <property type="entry name" value="Cro/C1-type_HTH"/>
</dbReference>
<evidence type="ECO:0000259" key="2">
    <source>
        <dbReference type="PROSITE" id="PS50943"/>
    </source>
</evidence>
<dbReference type="SUPFAM" id="SSF47413">
    <property type="entry name" value="lambda repressor-like DNA-binding domains"/>
    <property type="match status" value="1"/>
</dbReference>
<dbReference type="PANTHER" id="PTHR47691">
    <property type="entry name" value="REGULATOR-RELATED"/>
    <property type="match status" value="1"/>
</dbReference>
<dbReference type="Gene3D" id="3.40.50.300">
    <property type="entry name" value="P-loop containing nucleotide triphosphate hydrolases"/>
    <property type="match status" value="1"/>
</dbReference>
<dbReference type="InterPro" id="IPR027417">
    <property type="entry name" value="P-loop_NTPase"/>
</dbReference>
<dbReference type="EMBL" id="WVUH01000002">
    <property type="protein sequence ID" value="MBO4204551.1"/>
    <property type="molecule type" value="Genomic_DNA"/>
</dbReference>
<sequence>MTPDHDRGQGRSGLPELLLGHRLAAGFTQAELASRAGVGVRTVRDLERGRSVRPQRTTVELLAAALQLAPADRAVLLAAARGHRSPAPADGSASRMPPPAGPVDRASSATGPVGQLPPATELIGRDDEVAGVVDLLAPAPDRQPPTVVSLVGLAGVGKTALALAVARAVPVPHRAGVLVGEGSDVGDVLTAVAGVFGAARPAELVDRLGEAPALLVIDAVERAPGPVAEALTRLTGHLPGLRVLATGRHPVGLPGERVWPVTPLDVPPPDGVTGAPGAGTPVDLDQLAGYPAVRLFLARLGQVRREPPRTDELAALGLLVRRLGGLPLAIELVAARGRILDLNDMLDRYGDRVLDLATATAPRPATAVTMRDEVAASYHLLAPDEQRALRELSAFRNRWSLTLAEELLATGTDLVALLDRLLELGLLSVRGSGEFRFRLLDVVRDFAAEQATIGGEATVVRRRHAVVLTRWATRTAPELAGADPASAVCRFDEVSPDLSTALSHAANDDPHTALALAAALSRWWGFRGRDVFGRRWLRRLLDDPRTADADPRVRADARLGVARLAAEHGAGTDEVPAVREALAGYQRLGDLPGEVAARTVLCALLTAAGGYDEARAHGEAALALAAGAGRNRDVAMVQLELGRRDVRVGDLRAARRRLAVVGRLAARCGDARLRSLARMELAEVERLARRYDETAPDARLAEAVALLTESLSGAPSGLTADAASVPAADAPPAAEAGALPVAAVDAAVEGCLALRRGELARAAEWFAVAAAASR</sequence>
<dbReference type="PANTHER" id="PTHR47691:SF3">
    <property type="entry name" value="HTH-TYPE TRANSCRIPTIONAL REGULATOR RV0890C-RELATED"/>
    <property type="match status" value="1"/>
</dbReference>
<evidence type="ECO:0000256" key="1">
    <source>
        <dbReference type="SAM" id="MobiDB-lite"/>
    </source>
</evidence>
<dbReference type="Pfam" id="PF13191">
    <property type="entry name" value="AAA_16"/>
    <property type="match status" value="1"/>
</dbReference>
<feature type="region of interest" description="Disordered" evidence="1">
    <location>
        <begin position="82"/>
        <end position="121"/>
    </location>
</feature>
<comment type="caution">
    <text evidence="3">The sequence shown here is derived from an EMBL/GenBank/DDBJ whole genome shotgun (WGS) entry which is preliminary data.</text>
</comment>
<protein>
    <submittedName>
        <fullName evidence="3">Helix-turn-helix domain-containing protein</fullName>
    </submittedName>
</protein>
<proteinExistence type="predicted"/>
<dbReference type="CDD" id="cd00093">
    <property type="entry name" value="HTH_XRE"/>
    <property type="match status" value="1"/>
</dbReference>
<dbReference type="InterPro" id="IPR003593">
    <property type="entry name" value="AAA+_ATPase"/>
</dbReference>
<dbReference type="SMART" id="SM00382">
    <property type="entry name" value="AAA"/>
    <property type="match status" value="1"/>
</dbReference>
<dbReference type="SUPFAM" id="SSF52540">
    <property type="entry name" value="P-loop containing nucleoside triphosphate hydrolases"/>
    <property type="match status" value="1"/>
</dbReference>
<feature type="domain" description="HTH cro/C1-type" evidence="2">
    <location>
        <begin position="22"/>
        <end position="73"/>
    </location>
</feature>
<evidence type="ECO:0000313" key="3">
    <source>
        <dbReference type="EMBL" id="MBO4204551.1"/>
    </source>
</evidence>
<dbReference type="Gene3D" id="1.10.260.40">
    <property type="entry name" value="lambda repressor-like DNA-binding domains"/>
    <property type="match status" value="1"/>
</dbReference>
<dbReference type="PROSITE" id="PS50943">
    <property type="entry name" value="HTH_CROC1"/>
    <property type="match status" value="1"/>
</dbReference>
<reference evidence="3 4" key="1">
    <citation type="submission" date="2019-12" db="EMBL/GenBank/DDBJ databases">
        <title>Whole genome sequencing of endophytic Actinobacterium Micromonospora sp. MPMI6T.</title>
        <authorList>
            <person name="Evv R."/>
            <person name="Podile A.R."/>
        </authorList>
    </citation>
    <scope>NUCLEOTIDE SEQUENCE [LARGE SCALE GENOMIC DNA]</scope>
    <source>
        <strain evidence="3 4">MPMI6</strain>
    </source>
</reference>
<dbReference type="InterPro" id="IPR041664">
    <property type="entry name" value="AAA_16"/>
</dbReference>
<organism evidence="3 4">
    <name type="scientific">Micromonospora echinofusca</name>
    <dbReference type="NCBI Taxonomy" id="47858"/>
    <lineage>
        <taxon>Bacteria</taxon>
        <taxon>Bacillati</taxon>
        <taxon>Actinomycetota</taxon>
        <taxon>Actinomycetes</taxon>
        <taxon>Micromonosporales</taxon>
        <taxon>Micromonosporaceae</taxon>
        <taxon>Micromonospora</taxon>
    </lineage>
</organism>
<dbReference type="SMART" id="SM00530">
    <property type="entry name" value="HTH_XRE"/>
    <property type="match status" value="1"/>
</dbReference>
<dbReference type="PRINTS" id="PR00364">
    <property type="entry name" value="DISEASERSIST"/>
</dbReference>
<dbReference type="Pfam" id="PF13560">
    <property type="entry name" value="HTH_31"/>
    <property type="match status" value="1"/>
</dbReference>
<name>A0ABS3VJ94_MICEH</name>
<accession>A0ABS3VJ94</accession>
<dbReference type="InterPro" id="IPR010982">
    <property type="entry name" value="Lambda_DNA-bd_dom_sf"/>
</dbReference>
<evidence type="ECO:0000313" key="4">
    <source>
        <dbReference type="Proteomes" id="UP000823521"/>
    </source>
</evidence>
<dbReference type="Proteomes" id="UP000823521">
    <property type="component" value="Unassembled WGS sequence"/>
</dbReference>